<evidence type="ECO:0000313" key="4">
    <source>
        <dbReference type="Proteomes" id="UP000317214"/>
    </source>
</evidence>
<proteinExistence type="predicted"/>
<feature type="signal peptide" evidence="2">
    <location>
        <begin position="1"/>
        <end position="21"/>
    </location>
</feature>
<gene>
    <name evidence="3" type="ORF">D5366_06385</name>
</gene>
<evidence type="ECO:0000256" key="2">
    <source>
        <dbReference type="SAM" id="SignalP"/>
    </source>
</evidence>
<accession>A0A4Y6V752</accession>
<feature type="region of interest" description="Disordered" evidence="1">
    <location>
        <begin position="67"/>
        <end position="102"/>
    </location>
</feature>
<feature type="chain" id="PRO_5021455426" evidence="2">
    <location>
        <begin position="22"/>
        <end position="170"/>
    </location>
</feature>
<dbReference type="KEGG" id="ntn:D5366_06385"/>
<protein>
    <submittedName>
        <fullName evidence="3">Uncharacterized protein</fullName>
    </submittedName>
</protein>
<organism evidence="3 4">
    <name type="scientific">Neokomagataea tanensis</name>
    <dbReference type="NCBI Taxonomy" id="661191"/>
    <lineage>
        <taxon>Bacteria</taxon>
        <taxon>Pseudomonadati</taxon>
        <taxon>Pseudomonadota</taxon>
        <taxon>Alphaproteobacteria</taxon>
        <taxon>Acetobacterales</taxon>
        <taxon>Acetobacteraceae</taxon>
        <taxon>Neokomagataea</taxon>
    </lineage>
</organism>
<dbReference type="OrthoDB" id="8001261at2"/>
<keyword evidence="2" id="KW-0732">Signal</keyword>
<sequence length="170" mass="16579">MSRFALVALPAAVMSAGVASAASAGGLSGSECHSAFQSAKTSGTLQGQNYLAFKASHCAAGAAPAATSQPAASAPEAPAETKTSAAQPSSSSAASSKPAKQTSSVVQTGGNAVFPNAIAPQFAKLSAGKARLKTCAAQYQANKANGGNAGMTWISKGGGYWSACNAHLKG</sequence>
<keyword evidence="4" id="KW-1185">Reference proteome</keyword>
<dbReference type="AlphaFoldDB" id="A0A4Y6V752"/>
<name>A0A4Y6V752_9PROT</name>
<dbReference type="EMBL" id="CP032485">
    <property type="protein sequence ID" value="QDH25899.1"/>
    <property type="molecule type" value="Genomic_DNA"/>
</dbReference>
<dbReference type="Proteomes" id="UP000317214">
    <property type="component" value="Chromosome"/>
</dbReference>
<evidence type="ECO:0000256" key="1">
    <source>
        <dbReference type="SAM" id="MobiDB-lite"/>
    </source>
</evidence>
<evidence type="ECO:0000313" key="3">
    <source>
        <dbReference type="EMBL" id="QDH25899.1"/>
    </source>
</evidence>
<reference evidence="3 4" key="1">
    <citation type="submission" date="2018-09" db="EMBL/GenBank/DDBJ databases">
        <title>The complete genome sequence of Neokomagataea tanensis NBRC 106556(T).</title>
        <authorList>
            <person name="Chua K.-O."/>
            <person name="See-Too W.-S."/>
            <person name="Hong K.-W."/>
            <person name="Yin W.-F."/>
            <person name="Chan K.-G."/>
        </authorList>
    </citation>
    <scope>NUCLEOTIDE SEQUENCE [LARGE SCALE GENOMIC DNA]</scope>
    <source>
        <strain evidence="4">AH13 \ NBRC 106556</strain>
    </source>
</reference>